<feature type="transmembrane region" description="Helical" evidence="6">
    <location>
        <begin position="63"/>
        <end position="82"/>
    </location>
</feature>
<reference evidence="8" key="2">
    <citation type="submission" date="2023-05" db="EMBL/GenBank/DDBJ databases">
        <authorList>
            <consortium name="Lawrence Berkeley National Laboratory"/>
            <person name="Steindorff A."/>
            <person name="Hensen N."/>
            <person name="Bonometti L."/>
            <person name="Westerberg I."/>
            <person name="Brannstrom I.O."/>
            <person name="Guillou S."/>
            <person name="Cros-Aarteil S."/>
            <person name="Calhoun S."/>
            <person name="Haridas S."/>
            <person name="Kuo A."/>
            <person name="Mondo S."/>
            <person name="Pangilinan J."/>
            <person name="Riley R."/>
            <person name="Labutti K."/>
            <person name="Andreopoulos B."/>
            <person name="Lipzen A."/>
            <person name="Chen C."/>
            <person name="Yanf M."/>
            <person name="Daum C."/>
            <person name="Ng V."/>
            <person name="Clum A."/>
            <person name="Ohm R."/>
            <person name="Martin F."/>
            <person name="Silar P."/>
            <person name="Natvig D."/>
            <person name="Lalanne C."/>
            <person name="Gautier V."/>
            <person name="Ament-Velasquez S.L."/>
            <person name="Kruys A."/>
            <person name="Hutchinson M.I."/>
            <person name="Powell A.J."/>
            <person name="Barry K."/>
            <person name="Miller A.N."/>
            <person name="Grigoriev I.V."/>
            <person name="Debuchy R."/>
            <person name="Gladieux P."/>
            <person name="Thoren M.H."/>
            <person name="Johannesson H."/>
        </authorList>
    </citation>
    <scope>NUCLEOTIDE SEQUENCE</scope>
    <source>
        <strain evidence="8">CBS 757.83</strain>
    </source>
</reference>
<keyword evidence="9" id="KW-1185">Reference proteome</keyword>
<evidence type="ECO:0000256" key="1">
    <source>
        <dbReference type="ARBA" id="ARBA00004141"/>
    </source>
</evidence>
<feature type="transmembrane region" description="Helical" evidence="6">
    <location>
        <begin position="279"/>
        <end position="302"/>
    </location>
</feature>
<dbReference type="PANTHER" id="PTHR11814">
    <property type="entry name" value="SULFATE TRANSPORTER"/>
    <property type="match status" value="1"/>
</dbReference>
<feature type="compositionally biased region" description="Gly residues" evidence="5">
    <location>
        <begin position="767"/>
        <end position="779"/>
    </location>
</feature>
<feature type="transmembrane region" description="Helical" evidence="6">
    <location>
        <begin position="190"/>
        <end position="213"/>
    </location>
</feature>
<dbReference type="AlphaFoldDB" id="A0AAN6PTJ5"/>
<dbReference type="GO" id="GO:0016020">
    <property type="term" value="C:membrane"/>
    <property type="evidence" value="ECO:0007669"/>
    <property type="project" value="UniProtKB-SubCell"/>
</dbReference>
<dbReference type="EMBL" id="MU863673">
    <property type="protein sequence ID" value="KAK4097503.1"/>
    <property type="molecule type" value="Genomic_DNA"/>
</dbReference>
<evidence type="ECO:0000256" key="5">
    <source>
        <dbReference type="SAM" id="MobiDB-lite"/>
    </source>
</evidence>
<protein>
    <submittedName>
        <fullName evidence="8">Sulfate permease</fullName>
    </submittedName>
</protein>
<feature type="transmembrane region" description="Helical" evidence="6">
    <location>
        <begin position="114"/>
        <end position="131"/>
    </location>
</feature>
<reference evidence="8" key="1">
    <citation type="journal article" date="2023" name="Mol. Phylogenet. Evol.">
        <title>Genome-scale phylogeny and comparative genomics of the fungal order Sordariales.</title>
        <authorList>
            <person name="Hensen N."/>
            <person name="Bonometti L."/>
            <person name="Westerberg I."/>
            <person name="Brannstrom I.O."/>
            <person name="Guillou S."/>
            <person name="Cros-Aarteil S."/>
            <person name="Calhoun S."/>
            <person name="Haridas S."/>
            <person name="Kuo A."/>
            <person name="Mondo S."/>
            <person name="Pangilinan J."/>
            <person name="Riley R."/>
            <person name="LaButti K."/>
            <person name="Andreopoulos B."/>
            <person name="Lipzen A."/>
            <person name="Chen C."/>
            <person name="Yan M."/>
            <person name="Daum C."/>
            <person name="Ng V."/>
            <person name="Clum A."/>
            <person name="Steindorff A."/>
            <person name="Ohm R.A."/>
            <person name="Martin F."/>
            <person name="Silar P."/>
            <person name="Natvig D.O."/>
            <person name="Lalanne C."/>
            <person name="Gautier V."/>
            <person name="Ament-Velasquez S.L."/>
            <person name="Kruys A."/>
            <person name="Hutchinson M.I."/>
            <person name="Powell A.J."/>
            <person name="Barry K."/>
            <person name="Miller A.N."/>
            <person name="Grigoriev I.V."/>
            <person name="Debuchy R."/>
            <person name="Gladieux P."/>
            <person name="Hiltunen Thoren M."/>
            <person name="Johannesson H."/>
        </authorList>
    </citation>
    <scope>NUCLEOTIDE SEQUENCE</scope>
    <source>
        <strain evidence="8">CBS 757.83</strain>
    </source>
</reference>
<feature type="transmembrane region" description="Helical" evidence="6">
    <location>
        <begin position="339"/>
        <end position="357"/>
    </location>
</feature>
<feature type="transmembrane region" description="Helical" evidence="6">
    <location>
        <begin position="163"/>
        <end position="183"/>
    </location>
</feature>
<evidence type="ECO:0000259" key="7">
    <source>
        <dbReference type="PROSITE" id="PS50801"/>
    </source>
</evidence>
<evidence type="ECO:0000313" key="9">
    <source>
        <dbReference type="Proteomes" id="UP001305647"/>
    </source>
</evidence>
<dbReference type="PROSITE" id="PS01130">
    <property type="entry name" value="SLC26A"/>
    <property type="match status" value="1"/>
</dbReference>
<dbReference type="Pfam" id="PF00916">
    <property type="entry name" value="Sulfate_transp"/>
    <property type="match status" value="1"/>
</dbReference>
<dbReference type="FunFam" id="3.30.750.24:FF:000024">
    <property type="entry name" value="Sulfate permease 2"/>
    <property type="match status" value="1"/>
</dbReference>
<sequence>MAPKAGHVVAKALGIKLQEQDPFRELDRPGASMLSDQTDHTFVEEPPRILDNLNTLIPSGHEVYRYLLSLFPFLAWIGHYNLQWLIGDLVAGITIGAVVVPQGMAYAKVANLEVQFGLYSSFMGVLIYWFFATSKDITIGPVAVMSQLTGGIVADLATTLPDVPAHVIASALAILAGAIVLFIGLVRCGWIVDVISLTALSAFMTGSAINIAVGQLPALMGITGFPTRDAPYRVFIHTLQGLPRTTLDAAMGLTALAMLYLLRSACSLAAKRWPKHQRLAFFLSTLRTVFVILLYTMISWLVNRGLPEDQVRFRILLNVPRGFQNAAVPVMNQRIASNLAGYLPATVIVLLIEHIAISKSFGRVNNYTIDPSQEMVAIGVTNMLGPFLGGYAATGSFTRTAIKSKAGVRTPFAGVITAVVVLLAIYALPAMFYFIPNASLAAVIIHAVGDLITPPNTVYQFWLVSPIEVFIFFTGVIVTVFSTIENGIYCTVALSAAMLLFRILRAKGRFLGRVRVASMMDDYVVGDDSRRAGKYGSIAGSPEAPFRNVFLPITHADGSNPEIELDNPYPGIFIYRFSEGFNYTNASHSLEYMTSYIFAHTRRTSPAHFDRPGDRPWNDPGPSRRQRKKAAAAAAAAETTTTTATTTTPDPNAHLPTLKAIILDFSSVNHVDITSVQQLIDVRNQLDRYAAPGTVDWHIACISNRWAKRALAAAGFGYPTMRPDVPHLRWKSIFSVAEIGGAQSAAAAAEFEDNEKEMQQAASCEAGGSGGGGGGGGGSSSSIQKQRDGVPDLEAGLQFEKGHGDGGGVDGGDGVGVAGGEDGGVVRTVTKAPALNSGRTVAVHGINRPLFHVDLTSALQSAIANVEARGEVGSQQAKPPGSEEATDSSIAG</sequence>
<evidence type="ECO:0000256" key="2">
    <source>
        <dbReference type="ARBA" id="ARBA00022692"/>
    </source>
</evidence>
<dbReference type="InterPro" id="IPR011547">
    <property type="entry name" value="SLC26A/SulP_dom"/>
</dbReference>
<dbReference type="NCBIfam" id="TIGR00815">
    <property type="entry name" value="sulP"/>
    <property type="match status" value="1"/>
</dbReference>
<feature type="transmembrane region" description="Helical" evidence="6">
    <location>
        <begin position="461"/>
        <end position="480"/>
    </location>
</feature>
<keyword evidence="4 6" id="KW-0472">Membrane</keyword>
<feature type="region of interest" description="Disordered" evidence="5">
    <location>
        <begin position="869"/>
        <end position="892"/>
    </location>
</feature>
<feature type="transmembrane region" description="Helical" evidence="6">
    <location>
        <begin position="89"/>
        <end position="108"/>
    </location>
</feature>
<feature type="compositionally biased region" description="Low complexity" evidence="5">
    <location>
        <begin position="631"/>
        <end position="648"/>
    </location>
</feature>
<feature type="region of interest" description="Disordered" evidence="5">
    <location>
        <begin position="605"/>
        <end position="651"/>
    </location>
</feature>
<accession>A0AAN6PTJ5</accession>
<feature type="transmembrane region" description="Helical" evidence="6">
    <location>
        <begin position="486"/>
        <end position="504"/>
    </location>
</feature>
<dbReference type="InterPro" id="IPR001902">
    <property type="entry name" value="SLC26A/SulP_fam"/>
</dbReference>
<evidence type="ECO:0000313" key="8">
    <source>
        <dbReference type="EMBL" id="KAK4097503.1"/>
    </source>
</evidence>
<dbReference type="Pfam" id="PF01740">
    <property type="entry name" value="STAS"/>
    <property type="match status" value="1"/>
</dbReference>
<keyword evidence="3 6" id="KW-1133">Transmembrane helix</keyword>
<feature type="transmembrane region" description="Helical" evidence="6">
    <location>
        <begin position="406"/>
        <end position="425"/>
    </location>
</feature>
<dbReference type="InterPro" id="IPR018045">
    <property type="entry name" value="S04_transporter_CS"/>
</dbReference>
<dbReference type="Proteomes" id="UP001305647">
    <property type="component" value="Unassembled WGS sequence"/>
</dbReference>
<dbReference type="GO" id="GO:0008271">
    <property type="term" value="F:secondary active sulfate transmembrane transporter activity"/>
    <property type="evidence" value="ECO:0007669"/>
    <property type="project" value="InterPro"/>
</dbReference>
<name>A0AAN6PTJ5_9PEZI</name>
<feature type="compositionally biased region" description="Basic and acidic residues" evidence="5">
    <location>
        <begin position="608"/>
        <end position="617"/>
    </location>
</feature>
<dbReference type="PROSITE" id="PS50801">
    <property type="entry name" value="STAS"/>
    <property type="match status" value="1"/>
</dbReference>
<organism evidence="8 9">
    <name type="scientific">Parathielavia hyrcaniae</name>
    <dbReference type="NCBI Taxonomy" id="113614"/>
    <lineage>
        <taxon>Eukaryota</taxon>
        <taxon>Fungi</taxon>
        <taxon>Dikarya</taxon>
        <taxon>Ascomycota</taxon>
        <taxon>Pezizomycotina</taxon>
        <taxon>Sordariomycetes</taxon>
        <taxon>Sordariomycetidae</taxon>
        <taxon>Sordariales</taxon>
        <taxon>Chaetomiaceae</taxon>
        <taxon>Parathielavia</taxon>
    </lineage>
</organism>
<keyword evidence="2 6" id="KW-0812">Transmembrane</keyword>
<feature type="domain" description="STAS" evidence="7">
    <location>
        <begin position="570"/>
        <end position="716"/>
    </location>
</feature>
<feature type="region of interest" description="Disordered" evidence="5">
    <location>
        <begin position="752"/>
        <end position="788"/>
    </location>
</feature>
<proteinExistence type="predicted"/>
<dbReference type="Gene3D" id="3.30.750.24">
    <property type="entry name" value="STAS domain"/>
    <property type="match status" value="1"/>
</dbReference>
<evidence type="ECO:0000256" key="4">
    <source>
        <dbReference type="ARBA" id="ARBA00023136"/>
    </source>
</evidence>
<comment type="caution">
    <text evidence="8">The sequence shown here is derived from an EMBL/GenBank/DDBJ whole genome shotgun (WGS) entry which is preliminary data.</text>
</comment>
<evidence type="ECO:0000256" key="3">
    <source>
        <dbReference type="ARBA" id="ARBA00022989"/>
    </source>
</evidence>
<dbReference type="InterPro" id="IPR002645">
    <property type="entry name" value="STAS_dom"/>
</dbReference>
<gene>
    <name evidence="8" type="ORF">N658DRAFT_510293</name>
</gene>
<dbReference type="InterPro" id="IPR036513">
    <property type="entry name" value="STAS_dom_sf"/>
</dbReference>
<evidence type="ECO:0000256" key="6">
    <source>
        <dbReference type="SAM" id="Phobius"/>
    </source>
</evidence>
<comment type="subcellular location">
    <subcellularLocation>
        <location evidence="1">Membrane</location>
        <topology evidence="1">Multi-pass membrane protein</topology>
    </subcellularLocation>
</comment>